<keyword evidence="2" id="KW-1133">Transmembrane helix</keyword>
<dbReference type="EMBL" id="QGKY02000089">
    <property type="protein sequence ID" value="KAF2612988.1"/>
    <property type="molecule type" value="Genomic_DNA"/>
</dbReference>
<keyword evidence="2" id="KW-0812">Transmembrane</keyword>
<evidence type="ECO:0000313" key="3">
    <source>
        <dbReference type="EMBL" id="KAF2612988.1"/>
    </source>
</evidence>
<reference evidence="3" key="1">
    <citation type="submission" date="2019-12" db="EMBL/GenBank/DDBJ databases">
        <title>Genome sequencing and annotation of Brassica cretica.</title>
        <authorList>
            <person name="Studholme D.J."/>
            <person name="Sarris P.F."/>
        </authorList>
    </citation>
    <scope>NUCLEOTIDE SEQUENCE</scope>
    <source>
        <strain evidence="3">PFS-102/07</strain>
        <tissue evidence="3">Leaf</tissue>
    </source>
</reference>
<organism evidence="3">
    <name type="scientific">Brassica cretica</name>
    <name type="common">Mustard</name>
    <dbReference type="NCBI Taxonomy" id="69181"/>
    <lineage>
        <taxon>Eukaryota</taxon>
        <taxon>Viridiplantae</taxon>
        <taxon>Streptophyta</taxon>
        <taxon>Embryophyta</taxon>
        <taxon>Tracheophyta</taxon>
        <taxon>Spermatophyta</taxon>
        <taxon>Magnoliopsida</taxon>
        <taxon>eudicotyledons</taxon>
        <taxon>Gunneridae</taxon>
        <taxon>Pentapetalae</taxon>
        <taxon>rosids</taxon>
        <taxon>malvids</taxon>
        <taxon>Brassicales</taxon>
        <taxon>Brassicaceae</taxon>
        <taxon>Brassiceae</taxon>
        <taxon>Brassica</taxon>
    </lineage>
</organism>
<accession>A0A8S9M4Q4</accession>
<comment type="caution">
    <text evidence="3">The sequence shown here is derived from an EMBL/GenBank/DDBJ whole genome shotgun (WGS) entry which is preliminary data.</text>
</comment>
<evidence type="ECO:0000256" key="1">
    <source>
        <dbReference type="SAM" id="MobiDB-lite"/>
    </source>
</evidence>
<sequence>MDRRSWTENHEQKIMDMKTEAKKGGASSSGSALRNTQDETIRRSDIEALIKLLKDNSACENKGGASSSGSALRNIQDETIRRSDIEALIKLLKDNSGICSSKRNRDRSYAAKVIAVASWARISLSCCAAETVPTSLSVKKRIVIPSYILIVMLVFTRGSAAVFGYDQPGAEAIMADQIMSDQSKLGGYGWSTYRTTF</sequence>
<gene>
    <name evidence="3" type="ORF">F2Q70_00010621</name>
</gene>
<evidence type="ECO:0000256" key="2">
    <source>
        <dbReference type="SAM" id="Phobius"/>
    </source>
</evidence>
<dbReference type="AlphaFoldDB" id="A0A8S9M4Q4"/>
<feature type="compositionally biased region" description="Basic and acidic residues" evidence="1">
    <location>
        <begin position="1"/>
        <end position="23"/>
    </location>
</feature>
<feature type="region of interest" description="Disordered" evidence="1">
    <location>
        <begin position="1"/>
        <end position="39"/>
    </location>
</feature>
<protein>
    <submittedName>
        <fullName evidence="3">Uncharacterized protein</fullName>
    </submittedName>
</protein>
<proteinExistence type="predicted"/>
<feature type="transmembrane region" description="Helical" evidence="2">
    <location>
        <begin position="147"/>
        <end position="165"/>
    </location>
</feature>
<name>A0A8S9M4Q4_BRACR</name>
<keyword evidence="2" id="KW-0472">Membrane</keyword>